<accession>A0A1Y2CVL1</accession>
<dbReference type="PRINTS" id="PR00420">
    <property type="entry name" value="RNGMNOXGNASE"/>
</dbReference>
<dbReference type="InterPro" id="IPR036188">
    <property type="entry name" value="FAD/NAD-bd_sf"/>
</dbReference>
<dbReference type="SUPFAM" id="SSF51905">
    <property type="entry name" value="FAD/NAD(P)-binding domain"/>
    <property type="match status" value="1"/>
</dbReference>
<comment type="caution">
    <text evidence="7">The sequence shown here is derived from an EMBL/GenBank/DDBJ whole genome shotgun (WGS) entry which is preliminary data.</text>
</comment>
<keyword evidence="3" id="KW-0274">FAD</keyword>
<dbReference type="GO" id="GO:0071949">
    <property type="term" value="F:FAD binding"/>
    <property type="evidence" value="ECO:0007669"/>
    <property type="project" value="InterPro"/>
</dbReference>
<dbReference type="EMBL" id="MCGO01000006">
    <property type="protein sequence ID" value="ORY51061.1"/>
    <property type="molecule type" value="Genomic_DNA"/>
</dbReference>
<dbReference type="InterPro" id="IPR002938">
    <property type="entry name" value="FAD-bd"/>
</dbReference>
<dbReference type="Proteomes" id="UP000193642">
    <property type="component" value="Unassembled WGS sequence"/>
</dbReference>
<dbReference type="PANTHER" id="PTHR13789:SF309">
    <property type="entry name" value="PUTATIVE (AFU_ORTHOLOGUE AFUA_6G14510)-RELATED"/>
    <property type="match status" value="1"/>
</dbReference>
<evidence type="ECO:0000256" key="1">
    <source>
        <dbReference type="ARBA" id="ARBA00007992"/>
    </source>
</evidence>
<dbReference type="AlphaFoldDB" id="A0A1Y2CVL1"/>
<evidence type="ECO:0000259" key="6">
    <source>
        <dbReference type="Pfam" id="PF01494"/>
    </source>
</evidence>
<keyword evidence="5" id="KW-0503">Monooxygenase</keyword>
<dbReference type="InterPro" id="IPR050493">
    <property type="entry name" value="FAD-dep_Monooxygenase_BioMet"/>
</dbReference>
<dbReference type="GO" id="GO:0004497">
    <property type="term" value="F:monooxygenase activity"/>
    <property type="evidence" value="ECO:0007669"/>
    <property type="project" value="UniProtKB-KW"/>
</dbReference>
<keyword evidence="2" id="KW-0285">Flavoprotein</keyword>
<dbReference type="Pfam" id="PF01494">
    <property type="entry name" value="FAD_binding_3"/>
    <property type="match status" value="1"/>
</dbReference>
<dbReference type="PANTHER" id="PTHR13789">
    <property type="entry name" value="MONOOXYGENASE"/>
    <property type="match status" value="1"/>
</dbReference>
<evidence type="ECO:0000256" key="2">
    <source>
        <dbReference type="ARBA" id="ARBA00022630"/>
    </source>
</evidence>
<organism evidence="7 8">
    <name type="scientific">Rhizoclosmatium globosum</name>
    <dbReference type="NCBI Taxonomy" id="329046"/>
    <lineage>
        <taxon>Eukaryota</taxon>
        <taxon>Fungi</taxon>
        <taxon>Fungi incertae sedis</taxon>
        <taxon>Chytridiomycota</taxon>
        <taxon>Chytridiomycota incertae sedis</taxon>
        <taxon>Chytridiomycetes</taxon>
        <taxon>Chytridiales</taxon>
        <taxon>Chytriomycetaceae</taxon>
        <taxon>Rhizoclosmatium</taxon>
    </lineage>
</organism>
<protein>
    <submittedName>
        <fullName evidence="7">FAD/NAD(P)-binding domain-containing protein</fullName>
    </submittedName>
</protein>
<name>A0A1Y2CVL1_9FUNG</name>
<keyword evidence="8" id="KW-1185">Reference proteome</keyword>
<keyword evidence="4" id="KW-0560">Oxidoreductase</keyword>
<dbReference type="Gene3D" id="3.50.50.60">
    <property type="entry name" value="FAD/NAD(P)-binding domain"/>
    <property type="match status" value="1"/>
</dbReference>
<evidence type="ECO:0000313" key="7">
    <source>
        <dbReference type="EMBL" id="ORY51061.1"/>
    </source>
</evidence>
<gene>
    <name evidence="7" type="ORF">BCR33DRAFT_780920</name>
</gene>
<comment type="similarity">
    <text evidence="1">Belongs to the paxM FAD-dependent monooxygenase family.</text>
</comment>
<sequence length="415" mass="45781">MGKKVAIIGAGLSGAVTAIALKRQGFEPTLYDKVDPIETLKESLRNGEYNGIQFGELGGAIVLMANGLKTLKHLGLLEPVLQLQEYPILEMYFMLIDGSDRITKNHTKAGEMDAIAVLRSKLHHTLMQAVGNAGIKSYGGKKIKDLTDQRCADFVVGADGITPSTSLAVPEAATRSCRNWIRGVVDLEPPDGVVVDYEHRIGIYGDPLNSRFIFTSRCGKNVGDIRFPMDPTKPFDSGEDWRPYTDLPKESALLADEVASWGTNANVVKCIRHAKRIAPVNLYDLPDLPSFHKGRVILVGDAAHGTVPMAAQGLNQAIEDGGVLGDLLGHFQDTDYKRAFELYDQIRVPRTHMCASNARGTWNRMKADNAIQAKIGRFMMRLVFTIMRIFGKDDEMFYHDFRDDVSAAVPGIQFK</sequence>
<dbReference type="STRING" id="329046.A0A1Y2CVL1"/>
<evidence type="ECO:0000256" key="5">
    <source>
        <dbReference type="ARBA" id="ARBA00023033"/>
    </source>
</evidence>
<proteinExistence type="inferred from homology"/>
<dbReference type="OrthoDB" id="16820at2759"/>
<evidence type="ECO:0000256" key="3">
    <source>
        <dbReference type="ARBA" id="ARBA00022827"/>
    </source>
</evidence>
<evidence type="ECO:0000313" key="8">
    <source>
        <dbReference type="Proteomes" id="UP000193642"/>
    </source>
</evidence>
<evidence type="ECO:0000256" key="4">
    <source>
        <dbReference type="ARBA" id="ARBA00023002"/>
    </source>
</evidence>
<reference evidence="7 8" key="1">
    <citation type="submission" date="2016-07" db="EMBL/GenBank/DDBJ databases">
        <title>Pervasive Adenine N6-methylation of Active Genes in Fungi.</title>
        <authorList>
            <consortium name="DOE Joint Genome Institute"/>
            <person name="Mondo S.J."/>
            <person name="Dannebaum R.O."/>
            <person name="Kuo R.C."/>
            <person name="Labutti K."/>
            <person name="Haridas S."/>
            <person name="Kuo A."/>
            <person name="Salamov A."/>
            <person name="Ahrendt S.R."/>
            <person name="Lipzen A."/>
            <person name="Sullivan W."/>
            <person name="Andreopoulos W.B."/>
            <person name="Clum A."/>
            <person name="Lindquist E."/>
            <person name="Daum C."/>
            <person name="Ramamoorthy G.K."/>
            <person name="Gryganskyi A."/>
            <person name="Culley D."/>
            <person name="Magnuson J.K."/>
            <person name="James T.Y."/>
            <person name="O'Malley M.A."/>
            <person name="Stajich J.E."/>
            <person name="Spatafora J.W."/>
            <person name="Visel A."/>
            <person name="Grigoriev I.V."/>
        </authorList>
    </citation>
    <scope>NUCLEOTIDE SEQUENCE [LARGE SCALE GENOMIC DNA]</scope>
    <source>
        <strain evidence="7 8">JEL800</strain>
    </source>
</reference>
<dbReference type="Pfam" id="PF13450">
    <property type="entry name" value="NAD_binding_8"/>
    <property type="match status" value="1"/>
</dbReference>
<feature type="domain" description="FAD-binding" evidence="6">
    <location>
        <begin position="290"/>
        <end position="351"/>
    </location>
</feature>